<proteinExistence type="predicted"/>
<dbReference type="EMBL" id="SPHZ02000012">
    <property type="protein sequence ID" value="KAF0889523.1"/>
    <property type="molecule type" value="Genomic_DNA"/>
</dbReference>
<name>A0A6G1BQ52_9ORYZ</name>
<dbReference type="Proteomes" id="UP000479710">
    <property type="component" value="Unassembled WGS sequence"/>
</dbReference>
<keyword evidence="2" id="KW-1185">Reference proteome</keyword>
<organism evidence="1 2">
    <name type="scientific">Oryza meyeriana var. granulata</name>
    <dbReference type="NCBI Taxonomy" id="110450"/>
    <lineage>
        <taxon>Eukaryota</taxon>
        <taxon>Viridiplantae</taxon>
        <taxon>Streptophyta</taxon>
        <taxon>Embryophyta</taxon>
        <taxon>Tracheophyta</taxon>
        <taxon>Spermatophyta</taxon>
        <taxon>Magnoliopsida</taxon>
        <taxon>Liliopsida</taxon>
        <taxon>Poales</taxon>
        <taxon>Poaceae</taxon>
        <taxon>BOP clade</taxon>
        <taxon>Oryzoideae</taxon>
        <taxon>Oryzeae</taxon>
        <taxon>Oryzinae</taxon>
        <taxon>Oryza</taxon>
        <taxon>Oryza meyeriana</taxon>
    </lineage>
</organism>
<protein>
    <submittedName>
        <fullName evidence="1">Uncharacterized protein</fullName>
    </submittedName>
</protein>
<gene>
    <name evidence="1" type="ORF">E2562_025289</name>
</gene>
<comment type="caution">
    <text evidence="1">The sequence shown here is derived from an EMBL/GenBank/DDBJ whole genome shotgun (WGS) entry which is preliminary data.</text>
</comment>
<sequence length="68" mass="7016">MWASDWRAKGSCGMRKAAEMGMAQAAASLGRRVTGGGSSRQDSWLRQGFVVDVTSVGVMPGLGVVGSV</sequence>
<reference evidence="1 2" key="1">
    <citation type="submission" date="2019-11" db="EMBL/GenBank/DDBJ databases">
        <title>Whole genome sequence of Oryza granulata.</title>
        <authorList>
            <person name="Li W."/>
        </authorList>
    </citation>
    <scope>NUCLEOTIDE SEQUENCE [LARGE SCALE GENOMIC DNA]</scope>
    <source>
        <strain evidence="2">cv. Menghai</strain>
        <tissue evidence="1">Leaf</tissue>
    </source>
</reference>
<evidence type="ECO:0000313" key="2">
    <source>
        <dbReference type="Proteomes" id="UP000479710"/>
    </source>
</evidence>
<evidence type="ECO:0000313" key="1">
    <source>
        <dbReference type="EMBL" id="KAF0889523.1"/>
    </source>
</evidence>
<accession>A0A6G1BQ52</accession>
<dbReference type="AlphaFoldDB" id="A0A6G1BQ52"/>